<dbReference type="InterPro" id="IPR036318">
    <property type="entry name" value="FAD-bd_PCMH-like_sf"/>
</dbReference>
<dbReference type="AlphaFoldDB" id="A0A2T7UM67"/>
<keyword evidence="3" id="KW-0285">Flavoprotein</keyword>
<dbReference type="Pfam" id="PF02913">
    <property type="entry name" value="FAD-oxidase_C"/>
    <property type="match status" value="1"/>
</dbReference>
<dbReference type="Gene3D" id="3.30.70.2190">
    <property type="match status" value="1"/>
</dbReference>
<dbReference type="FunFam" id="1.10.45.10:FF:000001">
    <property type="entry name" value="D-lactate dehydrogenase mitochondrial"/>
    <property type="match status" value="1"/>
</dbReference>
<sequence>MHTTILDDLRRALGPEALLTDPADCARYLTDWTGQFRGTALAVVRPASTEAVAAVVKLCAASGVAITPQGGNTGVAGGGVPLGNRPHILLSLDRMKAIRRIDAAARSVTVEAGCVLQQLQEAIAPEGLIFPLMFGARGSCTIGGNLSTNAGGSNVLRYGNTRALCLGIEAVMADGSVVSDLSGLRKDNTGYDLRDLMIGAEGTLGIITAACLRLYPAPVIRATAFLALPDVASALSVLNRLQDASGGLVEAFEYMPAPMMRQICAHHGKRPPMAEPPETGILLELASTRGDDAAPDPEGTPRLQALVTEVLAGLMEEGLVADAVICASEAQRNALWQLREGAAEAIYALKGSYMFDLSLPLAAVADFVAQTDAESRALGFEVYTVAHLGDGNLHYTLAAGAGRDWAALPHTAQIDRILDRVAALGGSFSAEHGIGQAKLPYMPRYRSKARLAAMRAIKGALDPDDLFNPGKTIP</sequence>
<name>A0A2T7UM67_9RHOB</name>
<comment type="similarity">
    <text evidence="2">Belongs to the FAD-binding oxidoreductase/transferase type 4 family.</text>
</comment>
<feature type="domain" description="FAD-binding PCMH-type" evidence="5">
    <location>
        <begin position="36"/>
        <end position="217"/>
    </location>
</feature>
<evidence type="ECO:0000313" key="6">
    <source>
        <dbReference type="EMBL" id="PVE45764.1"/>
    </source>
</evidence>
<protein>
    <recommendedName>
        <fullName evidence="5">FAD-binding PCMH-type domain-containing protein</fullName>
    </recommendedName>
</protein>
<dbReference type="InterPro" id="IPR016164">
    <property type="entry name" value="FAD-linked_Oxase-like_C"/>
</dbReference>
<evidence type="ECO:0000256" key="2">
    <source>
        <dbReference type="ARBA" id="ARBA00008000"/>
    </source>
</evidence>
<dbReference type="RefSeq" id="WP_107754242.1">
    <property type="nucleotide sequence ID" value="NZ_QBKF01000012.1"/>
</dbReference>
<dbReference type="GO" id="GO:0022904">
    <property type="term" value="P:respiratory electron transport chain"/>
    <property type="evidence" value="ECO:0007669"/>
    <property type="project" value="TreeGrafter"/>
</dbReference>
<dbReference type="Gene3D" id="3.30.43.10">
    <property type="entry name" value="Uridine Diphospho-n-acetylenolpyruvylglucosamine Reductase, domain 2"/>
    <property type="match status" value="1"/>
</dbReference>
<comment type="cofactor">
    <cofactor evidence="1">
        <name>FAD</name>
        <dbReference type="ChEBI" id="CHEBI:57692"/>
    </cofactor>
</comment>
<dbReference type="Gene3D" id="1.10.45.10">
    <property type="entry name" value="Vanillyl-alcohol Oxidase, Chain A, domain 4"/>
    <property type="match status" value="1"/>
</dbReference>
<keyword evidence="4" id="KW-0274">FAD</keyword>
<dbReference type="Gene3D" id="3.30.465.10">
    <property type="match status" value="1"/>
</dbReference>
<dbReference type="InterPro" id="IPR006094">
    <property type="entry name" value="Oxid_FAD_bind_N"/>
</dbReference>
<dbReference type="InterPro" id="IPR016167">
    <property type="entry name" value="FAD-bd_PCMH_sub1"/>
</dbReference>
<keyword evidence="7" id="KW-1185">Reference proteome</keyword>
<organism evidence="6 7">
    <name type="scientific">Pararhodobacter aggregans</name>
    <dbReference type="NCBI Taxonomy" id="404875"/>
    <lineage>
        <taxon>Bacteria</taxon>
        <taxon>Pseudomonadati</taxon>
        <taxon>Pseudomonadota</taxon>
        <taxon>Alphaproteobacteria</taxon>
        <taxon>Rhodobacterales</taxon>
        <taxon>Paracoccaceae</taxon>
        <taxon>Pararhodobacter</taxon>
    </lineage>
</organism>
<accession>A0A2T7UM67</accession>
<dbReference type="InterPro" id="IPR051264">
    <property type="entry name" value="FAD-oxidored/transferase_4"/>
</dbReference>
<dbReference type="InterPro" id="IPR004113">
    <property type="entry name" value="FAD-bd_oxidored_4_C"/>
</dbReference>
<comment type="caution">
    <text evidence="6">The sequence shown here is derived from an EMBL/GenBank/DDBJ whole genome shotgun (WGS) entry which is preliminary data.</text>
</comment>
<dbReference type="SUPFAM" id="SSF56176">
    <property type="entry name" value="FAD-binding/transporter-associated domain-like"/>
    <property type="match status" value="1"/>
</dbReference>
<dbReference type="GO" id="GO:0003824">
    <property type="term" value="F:catalytic activity"/>
    <property type="evidence" value="ECO:0007669"/>
    <property type="project" value="InterPro"/>
</dbReference>
<gene>
    <name evidence="6" type="ORF">DDE23_19870</name>
</gene>
<dbReference type="Pfam" id="PF01565">
    <property type="entry name" value="FAD_binding_4"/>
    <property type="match status" value="1"/>
</dbReference>
<proteinExistence type="inferred from homology"/>
<evidence type="ECO:0000256" key="3">
    <source>
        <dbReference type="ARBA" id="ARBA00022630"/>
    </source>
</evidence>
<dbReference type="PANTHER" id="PTHR43716:SF2">
    <property type="entry name" value="BLL6224 PROTEIN"/>
    <property type="match status" value="1"/>
</dbReference>
<reference evidence="6 7" key="1">
    <citation type="journal article" date="2011" name="Syst. Appl. Microbiol.">
        <title>Defluviimonas denitrificans gen. nov., sp. nov., and Pararhodobacter aggregans gen. nov., sp. nov., non-phototrophic Rhodobacteraceae from the biofilter of a marine aquaculture.</title>
        <authorList>
            <person name="Foesel B.U."/>
            <person name="Drake H.L."/>
            <person name="Schramm A."/>
        </authorList>
    </citation>
    <scope>NUCLEOTIDE SEQUENCE [LARGE SCALE GENOMIC DNA]</scope>
    <source>
        <strain evidence="6 7">D1-19</strain>
    </source>
</reference>
<dbReference type="PROSITE" id="PS51387">
    <property type="entry name" value="FAD_PCMH"/>
    <property type="match status" value="1"/>
</dbReference>
<evidence type="ECO:0000256" key="4">
    <source>
        <dbReference type="ARBA" id="ARBA00022827"/>
    </source>
</evidence>
<dbReference type="SUPFAM" id="SSF55103">
    <property type="entry name" value="FAD-linked oxidases, C-terminal domain"/>
    <property type="match status" value="1"/>
</dbReference>
<dbReference type="PANTHER" id="PTHR43716">
    <property type="entry name" value="D-2-HYDROXYGLUTARATE DEHYDROGENASE, MITOCHONDRIAL"/>
    <property type="match status" value="1"/>
</dbReference>
<dbReference type="InterPro" id="IPR016171">
    <property type="entry name" value="Vanillyl_alc_oxidase_C-sub2"/>
</dbReference>
<dbReference type="Proteomes" id="UP000244810">
    <property type="component" value="Unassembled WGS sequence"/>
</dbReference>
<evidence type="ECO:0000256" key="1">
    <source>
        <dbReference type="ARBA" id="ARBA00001974"/>
    </source>
</evidence>
<evidence type="ECO:0000313" key="7">
    <source>
        <dbReference type="Proteomes" id="UP000244810"/>
    </source>
</evidence>
<dbReference type="InterPro" id="IPR016169">
    <property type="entry name" value="FAD-bd_PCMH_sub2"/>
</dbReference>
<evidence type="ECO:0000259" key="5">
    <source>
        <dbReference type="PROSITE" id="PS51387"/>
    </source>
</evidence>
<dbReference type="EMBL" id="QDDR01000012">
    <property type="protein sequence ID" value="PVE45764.1"/>
    <property type="molecule type" value="Genomic_DNA"/>
</dbReference>
<dbReference type="InterPro" id="IPR016166">
    <property type="entry name" value="FAD-bd_PCMH"/>
</dbReference>
<dbReference type="GO" id="GO:0071949">
    <property type="term" value="F:FAD binding"/>
    <property type="evidence" value="ECO:0007669"/>
    <property type="project" value="InterPro"/>
</dbReference>
<dbReference type="Gene3D" id="3.30.70.2740">
    <property type="match status" value="1"/>
</dbReference>
<dbReference type="OrthoDB" id="9811557at2"/>